<feature type="region of interest" description="Disordered" evidence="1">
    <location>
        <begin position="175"/>
        <end position="196"/>
    </location>
</feature>
<organism evidence="3 4">
    <name type="scientific">Saccharopolyspora thermophila</name>
    <dbReference type="NCBI Taxonomy" id="89367"/>
    <lineage>
        <taxon>Bacteria</taxon>
        <taxon>Bacillati</taxon>
        <taxon>Actinomycetota</taxon>
        <taxon>Actinomycetes</taxon>
        <taxon>Pseudonocardiales</taxon>
        <taxon>Pseudonocardiaceae</taxon>
        <taxon>Saccharopolyspora</taxon>
    </lineage>
</organism>
<dbReference type="InterPro" id="IPR000415">
    <property type="entry name" value="Nitroreductase-like"/>
</dbReference>
<dbReference type="EMBL" id="BAAAHC010000015">
    <property type="protein sequence ID" value="GAA0532422.1"/>
    <property type="molecule type" value="Genomic_DNA"/>
</dbReference>
<dbReference type="SUPFAM" id="SSF55469">
    <property type="entry name" value="FMN-dependent nitroreductase-like"/>
    <property type="match status" value="2"/>
</dbReference>
<gene>
    <name evidence="2" type="ORF">GCM10009545_38630</name>
    <name evidence="3" type="ORF">GCM10011581_17010</name>
</gene>
<dbReference type="Proteomes" id="UP001500220">
    <property type="component" value="Unassembled WGS sequence"/>
</dbReference>
<evidence type="ECO:0000313" key="4">
    <source>
        <dbReference type="Proteomes" id="UP000597989"/>
    </source>
</evidence>
<keyword evidence="5" id="KW-1185">Reference proteome</keyword>
<dbReference type="GO" id="GO:0016491">
    <property type="term" value="F:oxidoreductase activity"/>
    <property type="evidence" value="ECO:0007669"/>
    <property type="project" value="InterPro"/>
</dbReference>
<protein>
    <submittedName>
        <fullName evidence="2">Nitroreductase family protein</fullName>
    </submittedName>
</protein>
<comment type="caution">
    <text evidence="3">The sequence shown here is derived from an EMBL/GenBank/DDBJ whole genome shotgun (WGS) entry which is preliminary data.</text>
</comment>
<reference evidence="3" key="3">
    <citation type="submission" date="2020-09" db="EMBL/GenBank/DDBJ databases">
        <authorList>
            <person name="Sun Q."/>
            <person name="Zhou Y."/>
        </authorList>
    </citation>
    <scope>NUCLEOTIDE SEQUENCE</scope>
    <source>
        <strain evidence="3">CGMCC 4.7206</strain>
    </source>
</reference>
<sequence>MGSLTADQVETAVLQATAAPSLRNCQPWLVRSTPHGIELHADRTRMAPVADGDCRELMLACGAALMNLRLAIGSFGRYPEVHTFPDPARPDLLAVVLPGGPRPVAPIDRALAAEIPRHRTNRRPFAPVPVPAPLRRELQMAAETERAWLAIVDPARLSALHELVREAHRRQLDDARSRAEWTPRTGGVPAQCGGPLAEPQDEWVLRDCSGGRAAPGEHVDPLIVVLGSFQDGPAARLQAGQAMQRVLLTATAAGLSASLLSQVVEVAATREQLRALIGGGLWPQTVLRIGYGLPVPATPRRGVADVVLVDEYASARGGRTG</sequence>
<dbReference type="NCBIfam" id="NF047509">
    <property type="entry name" value="Rv3131_FMN_oxido"/>
    <property type="match status" value="1"/>
</dbReference>
<dbReference type="Proteomes" id="UP000597989">
    <property type="component" value="Unassembled WGS sequence"/>
</dbReference>
<name>A0A917N9D3_9PSEU</name>
<dbReference type="PANTHER" id="PTHR23026:SF123">
    <property type="entry name" value="NAD(P)H NITROREDUCTASE RV3131-RELATED"/>
    <property type="match status" value="1"/>
</dbReference>
<dbReference type="AlphaFoldDB" id="A0A917N9D3"/>
<evidence type="ECO:0000313" key="3">
    <source>
        <dbReference type="EMBL" id="GGI80353.1"/>
    </source>
</evidence>
<accession>A0A917N9D3</accession>
<dbReference type="InterPro" id="IPR050627">
    <property type="entry name" value="Nitroreductase/BluB"/>
</dbReference>
<evidence type="ECO:0000313" key="2">
    <source>
        <dbReference type="EMBL" id="GAA0532422.1"/>
    </source>
</evidence>
<reference evidence="3 4" key="1">
    <citation type="journal article" date="2014" name="Int. J. Syst. Evol. Microbiol.">
        <title>Complete genome sequence of Corynebacterium casei LMG S-19264T (=DSM 44701T), isolated from a smear-ripened cheese.</title>
        <authorList>
            <consortium name="US DOE Joint Genome Institute (JGI-PGF)"/>
            <person name="Walter F."/>
            <person name="Albersmeier A."/>
            <person name="Kalinowski J."/>
            <person name="Ruckert C."/>
        </authorList>
    </citation>
    <scope>NUCLEOTIDE SEQUENCE [LARGE SCALE GENOMIC DNA]</scope>
    <source>
        <strain evidence="3 4">CGMCC 4.7206</strain>
    </source>
</reference>
<dbReference type="EMBL" id="BMMT01000004">
    <property type="protein sequence ID" value="GGI80353.1"/>
    <property type="molecule type" value="Genomic_DNA"/>
</dbReference>
<evidence type="ECO:0000313" key="5">
    <source>
        <dbReference type="Proteomes" id="UP001500220"/>
    </source>
</evidence>
<reference evidence="2" key="4">
    <citation type="submission" date="2023-12" db="EMBL/GenBank/DDBJ databases">
        <authorList>
            <person name="Sun Q."/>
            <person name="Inoue M."/>
        </authorList>
    </citation>
    <scope>NUCLEOTIDE SEQUENCE</scope>
    <source>
        <strain evidence="2">JCM 10664</strain>
    </source>
</reference>
<reference evidence="2 5" key="2">
    <citation type="journal article" date="2019" name="Int. J. Syst. Evol. Microbiol.">
        <title>The Global Catalogue of Microorganisms (GCM) 10K type strain sequencing project: providing services to taxonomists for standard genome sequencing and annotation.</title>
        <authorList>
            <consortium name="The Broad Institute Genomics Platform"/>
            <consortium name="The Broad Institute Genome Sequencing Center for Infectious Disease"/>
            <person name="Wu L."/>
            <person name="Ma J."/>
        </authorList>
    </citation>
    <scope>NUCLEOTIDE SEQUENCE [LARGE SCALE GENOMIC DNA]</scope>
    <source>
        <strain evidence="2 5">JCM 10664</strain>
    </source>
</reference>
<dbReference type="PANTHER" id="PTHR23026">
    <property type="entry name" value="NADPH NITROREDUCTASE"/>
    <property type="match status" value="1"/>
</dbReference>
<proteinExistence type="predicted"/>
<evidence type="ECO:0000256" key="1">
    <source>
        <dbReference type="SAM" id="MobiDB-lite"/>
    </source>
</evidence>
<dbReference type="Gene3D" id="3.40.109.10">
    <property type="entry name" value="NADH Oxidase"/>
    <property type="match status" value="1"/>
</dbReference>